<evidence type="ECO:0000259" key="7">
    <source>
        <dbReference type="PROSITE" id="PS50111"/>
    </source>
</evidence>
<proteinExistence type="inferred from homology"/>
<evidence type="ECO:0000256" key="5">
    <source>
        <dbReference type="PROSITE-ProRule" id="PRU00284"/>
    </source>
</evidence>
<keyword evidence="3 5" id="KW-0807">Transducer</keyword>
<evidence type="ECO:0000313" key="9">
    <source>
        <dbReference type="EMBL" id="GIM90776.1"/>
    </source>
</evidence>
<evidence type="ECO:0000256" key="1">
    <source>
        <dbReference type="ARBA" id="ARBA00022692"/>
    </source>
</evidence>
<accession>A0A919TAX8</accession>
<feature type="domain" description="Methyl-accepting transducer" evidence="7">
    <location>
        <begin position="269"/>
        <end position="512"/>
    </location>
</feature>
<feature type="transmembrane region" description="Helical" evidence="6">
    <location>
        <begin position="188"/>
        <end position="208"/>
    </location>
</feature>
<dbReference type="Pfam" id="PF00015">
    <property type="entry name" value="MCPsignal"/>
    <property type="match status" value="1"/>
</dbReference>
<evidence type="ECO:0000256" key="6">
    <source>
        <dbReference type="SAM" id="Phobius"/>
    </source>
</evidence>
<dbReference type="PROSITE" id="PS50111">
    <property type="entry name" value="CHEMOTAXIS_TRANSDUC_2"/>
    <property type="match status" value="1"/>
</dbReference>
<sequence>MLGAVVGNWSVRWKITSLVLVGIVLAGVLGVTGLVGISKLVASAKTQDNFRQVSLLLEKLDTNAANVDSFVNANLAFPTQTKTFVDGSAAFMTAGDQIVAELQKKSLGQADAATIDTLDTSWGSFTDSAKSMQQQLLTKVPAATLFKIGGDLYNAYTAFSEQLTKASATISTEAAAAAKYRTALIKKVTWIFGGALAAGVLILAVFGYRVGRGIIRPLGTAVEALRRVAQRDYTVDVPVHGRDEIAQMSTALNAAVGDIREAIRTIAGGARRLTEASQRLTVISHDVDASSGETSGQAGTVSESSILVTERVREAAQGAEQMTAAIREISGNTTTVAQIAMGAVTTAQQTTDAMSKLSASTDEIGNVIKLITAIAEQTNLLALNATIEAARAGELGKGFAVVASEVKDLAQNTTRATEDIGNRILTIQSDTGAAIEAIGRIADVINEINQYQASIAGAVEEQTATTNELSRLFDDAAHGADAINQSIGRVAATAAQTAGGATSTREAAADLSELAASLNGVVSRFRV</sequence>
<feature type="transmembrane region" description="Helical" evidence="6">
    <location>
        <begin position="15"/>
        <end position="37"/>
    </location>
</feature>
<evidence type="ECO:0000259" key="8">
    <source>
        <dbReference type="PROSITE" id="PS50885"/>
    </source>
</evidence>
<comment type="similarity">
    <text evidence="4">Belongs to the methyl-accepting chemotaxis (MCP) protein family.</text>
</comment>
<dbReference type="CDD" id="cd06225">
    <property type="entry name" value="HAMP"/>
    <property type="match status" value="1"/>
</dbReference>
<dbReference type="GO" id="GO:0004888">
    <property type="term" value="F:transmembrane signaling receptor activity"/>
    <property type="evidence" value="ECO:0007669"/>
    <property type="project" value="InterPro"/>
</dbReference>
<keyword evidence="2 6" id="KW-1133">Transmembrane helix</keyword>
<dbReference type="InterPro" id="IPR004090">
    <property type="entry name" value="Chemotax_Me-accpt_rcpt"/>
</dbReference>
<evidence type="ECO:0000256" key="2">
    <source>
        <dbReference type="ARBA" id="ARBA00022989"/>
    </source>
</evidence>
<evidence type="ECO:0000256" key="4">
    <source>
        <dbReference type="ARBA" id="ARBA00029447"/>
    </source>
</evidence>
<protein>
    <recommendedName>
        <fullName evidence="11">Methyl-accepting chemotaxis protein</fullName>
    </recommendedName>
</protein>
<keyword evidence="6" id="KW-0472">Membrane</keyword>
<feature type="domain" description="HAMP" evidence="8">
    <location>
        <begin position="212"/>
        <end position="264"/>
    </location>
</feature>
<comment type="caution">
    <text evidence="9">The sequence shown here is derived from an EMBL/GenBank/DDBJ whole genome shotgun (WGS) entry which is preliminary data.</text>
</comment>
<dbReference type="SMART" id="SM00304">
    <property type="entry name" value="HAMP"/>
    <property type="match status" value="1"/>
</dbReference>
<dbReference type="PROSITE" id="PS50885">
    <property type="entry name" value="HAMP"/>
    <property type="match status" value="1"/>
</dbReference>
<dbReference type="Pfam" id="PF00672">
    <property type="entry name" value="HAMP"/>
    <property type="match status" value="1"/>
</dbReference>
<reference evidence="9 10" key="1">
    <citation type="submission" date="2021-03" db="EMBL/GenBank/DDBJ databases">
        <title>Whole genome shotgun sequence of Actinoplanes toevensis NBRC 105298.</title>
        <authorList>
            <person name="Komaki H."/>
            <person name="Tamura T."/>
        </authorList>
    </citation>
    <scope>NUCLEOTIDE SEQUENCE [LARGE SCALE GENOMIC DNA]</scope>
    <source>
        <strain evidence="9 10">NBRC 105298</strain>
    </source>
</reference>
<evidence type="ECO:0000256" key="3">
    <source>
        <dbReference type="ARBA" id="ARBA00023224"/>
    </source>
</evidence>
<gene>
    <name evidence="9" type="ORF">Ato02nite_025690</name>
</gene>
<dbReference type="InterPro" id="IPR003660">
    <property type="entry name" value="HAMP_dom"/>
</dbReference>
<dbReference type="SMART" id="SM00283">
    <property type="entry name" value="MA"/>
    <property type="match status" value="1"/>
</dbReference>
<dbReference type="PRINTS" id="PR00260">
    <property type="entry name" value="CHEMTRNSDUCR"/>
</dbReference>
<dbReference type="SUPFAM" id="SSF58104">
    <property type="entry name" value="Methyl-accepting chemotaxis protein (MCP) signaling domain"/>
    <property type="match status" value="1"/>
</dbReference>
<organism evidence="9 10">
    <name type="scientific">Paractinoplanes toevensis</name>
    <dbReference type="NCBI Taxonomy" id="571911"/>
    <lineage>
        <taxon>Bacteria</taxon>
        <taxon>Bacillati</taxon>
        <taxon>Actinomycetota</taxon>
        <taxon>Actinomycetes</taxon>
        <taxon>Micromonosporales</taxon>
        <taxon>Micromonosporaceae</taxon>
        <taxon>Paractinoplanes</taxon>
    </lineage>
</organism>
<dbReference type="PANTHER" id="PTHR32089:SF112">
    <property type="entry name" value="LYSOZYME-LIKE PROTEIN-RELATED"/>
    <property type="match status" value="1"/>
</dbReference>
<dbReference type="GO" id="GO:0016020">
    <property type="term" value="C:membrane"/>
    <property type="evidence" value="ECO:0007669"/>
    <property type="project" value="InterPro"/>
</dbReference>
<name>A0A919TAX8_9ACTN</name>
<dbReference type="RefSeq" id="WP_213006704.1">
    <property type="nucleotide sequence ID" value="NZ_BOQN01000038.1"/>
</dbReference>
<dbReference type="EMBL" id="BOQN01000038">
    <property type="protein sequence ID" value="GIM90776.1"/>
    <property type="molecule type" value="Genomic_DNA"/>
</dbReference>
<dbReference type="InterPro" id="IPR004089">
    <property type="entry name" value="MCPsignal_dom"/>
</dbReference>
<dbReference type="GO" id="GO:0006935">
    <property type="term" value="P:chemotaxis"/>
    <property type="evidence" value="ECO:0007669"/>
    <property type="project" value="InterPro"/>
</dbReference>
<keyword evidence="10" id="KW-1185">Reference proteome</keyword>
<evidence type="ECO:0008006" key="11">
    <source>
        <dbReference type="Google" id="ProtNLM"/>
    </source>
</evidence>
<dbReference type="Proteomes" id="UP000677082">
    <property type="component" value="Unassembled WGS sequence"/>
</dbReference>
<evidence type="ECO:0000313" key="10">
    <source>
        <dbReference type="Proteomes" id="UP000677082"/>
    </source>
</evidence>
<keyword evidence="1 6" id="KW-0812">Transmembrane</keyword>
<dbReference type="AlphaFoldDB" id="A0A919TAX8"/>
<dbReference type="GO" id="GO:0007165">
    <property type="term" value="P:signal transduction"/>
    <property type="evidence" value="ECO:0007669"/>
    <property type="project" value="UniProtKB-KW"/>
</dbReference>
<dbReference type="Gene3D" id="1.10.287.950">
    <property type="entry name" value="Methyl-accepting chemotaxis protein"/>
    <property type="match status" value="1"/>
</dbReference>
<dbReference type="PANTHER" id="PTHR32089">
    <property type="entry name" value="METHYL-ACCEPTING CHEMOTAXIS PROTEIN MCPB"/>
    <property type="match status" value="1"/>
</dbReference>